<dbReference type="Proteomes" id="UP001305647">
    <property type="component" value="Unassembled WGS sequence"/>
</dbReference>
<name>A0AAN6T2H9_9PEZI</name>
<comment type="caution">
    <text evidence="1">The sequence shown here is derived from an EMBL/GenBank/DDBJ whole genome shotgun (WGS) entry which is preliminary data.</text>
</comment>
<dbReference type="EMBL" id="MU863633">
    <property type="protein sequence ID" value="KAK4101891.1"/>
    <property type="molecule type" value="Genomic_DNA"/>
</dbReference>
<protein>
    <submittedName>
        <fullName evidence="1">Uncharacterized protein</fullName>
    </submittedName>
</protein>
<organism evidence="1 2">
    <name type="scientific">Parathielavia hyrcaniae</name>
    <dbReference type="NCBI Taxonomy" id="113614"/>
    <lineage>
        <taxon>Eukaryota</taxon>
        <taxon>Fungi</taxon>
        <taxon>Dikarya</taxon>
        <taxon>Ascomycota</taxon>
        <taxon>Pezizomycotina</taxon>
        <taxon>Sordariomycetes</taxon>
        <taxon>Sordariomycetidae</taxon>
        <taxon>Sordariales</taxon>
        <taxon>Chaetomiaceae</taxon>
        <taxon>Parathielavia</taxon>
    </lineage>
</organism>
<evidence type="ECO:0000313" key="1">
    <source>
        <dbReference type="EMBL" id="KAK4101891.1"/>
    </source>
</evidence>
<accession>A0AAN6T2H9</accession>
<gene>
    <name evidence="1" type="ORF">N658DRAFT_40850</name>
</gene>
<evidence type="ECO:0000313" key="2">
    <source>
        <dbReference type="Proteomes" id="UP001305647"/>
    </source>
</evidence>
<dbReference type="AlphaFoldDB" id="A0AAN6T2H9"/>
<proteinExistence type="predicted"/>
<sequence length="155" mass="16660">MAGVQPRYRASRSGPDSVHHFLPGAINLRLSSIRNSGKISPNIFPRRSDISTGRSGSSLANACPRWQLPWQDNFLCSDHAETMSAFPAESLSPPALPIKVGCMGEGDAGRPRPRCLCTSALCPPIRRRASISRFGSSASPSGRVGGFRILELNNT</sequence>
<reference evidence="1" key="2">
    <citation type="submission" date="2023-05" db="EMBL/GenBank/DDBJ databases">
        <authorList>
            <consortium name="Lawrence Berkeley National Laboratory"/>
            <person name="Steindorff A."/>
            <person name="Hensen N."/>
            <person name="Bonometti L."/>
            <person name="Westerberg I."/>
            <person name="Brannstrom I.O."/>
            <person name="Guillou S."/>
            <person name="Cros-Aarteil S."/>
            <person name="Calhoun S."/>
            <person name="Haridas S."/>
            <person name="Kuo A."/>
            <person name="Mondo S."/>
            <person name="Pangilinan J."/>
            <person name="Riley R."/>
            <person name="Labutti K."/>
            <person name="Andreopoulos B."/>
            <person name="Lipzen A."/>
            <person name="Chen C."/>
            <person name="Yanf M."/>
            <person name="Daum C."/>
            <person name="Ng V."/>
            <person name="Clum A."/>
            <person name="Ohm R."/>
            <person name="Martin F."/>
            <person name="Silar P."/>
            <person name="Natvig D."/>
            <person name="Lalanne C."/>
            <person name="Gautier V."/>
            <person name="Ament-Velasquez S.L."/>
            <person name="Kruys A."/>
            <person name="Hutchinson M.I."/>
            <person name="Powell A.J."/>
            <person name="Barry K."/>
            <person name="Miller A.N."/>
            <person name="Grigoriev I.V."/>
            <person name="Debuchy R."/>
            <person name="Gladieux P."/>
            <person name="Thoren M.H."/>
            <person name="Johannesson H."/>
        </authorList>
    </citation>
    <scope>NUCLEOTIDE SEQUENCE</scope>
    <source>
        <strain evidence="1">CBS 757.83</strain>
    </source>
</reference>
<reference evidence="1" key="1">
    <citation type="journal article" date="2023" name="Mol. Phylogenet. Evol.">
        <title>Genome-scale phylogeny and comparative genomics of the fungal order Sordariales.</title>
        <authorList>
            <person name="Hensen N."/>
            <person name="Bonometti L."/>
            <person name="Westerberg I."/>
            <person name="Brannstrom I.O."/>
            <person name="Guillou S."/>
            <person name="Cros-Aarteil S."/>
            <person name="Calhoun S."/>
            <person name="Haridas S."/>
            <person name="Kuo A."/>
            <person name="Mondo S."/>
            <person name="Pangilinan J."/>
            <person name="Riley R."/>
            <person name="LaButti K."/>
            <person name="Andreopoulos B."/>
            <person name="Lipzen A."/>
            <person name="Chen C."/>
            <person name="Yan M."/>
            <person name="Daum C."/>
            <person name="Ng V."/>
            <person name="Clum A."/>
            <person name="Steindorff A."/>
            <person name="Ohm R.A."/>
            <person name="Martin F."/>
            <person name="Silar P."/>
            <person name="Natvig D.O."/>
            <person name="Lalanne C."/>
            <person name="Gautier V."/>
            <person name="Ament-Velasquez S.L."/>
            <person name="Kruys A."/>
            <person name="Hutchinson M.I."/>
            <person name="Powell A.J."/>
            <person name="Barry K."/>
            <person name="Miller A.N."/>
            <person name="Grigoriev I.V."/>
            <person name="Debuchy R."/>
            <person name="Gladieux P."/>
            <person name="Hiltunen Thoren M."/>
            <person name="Johannesson H."/>
        </authorList>
    </citation>
    <scope>NUCLEOTIDE SEQUENCE</scope>
    <source>
        <strain evidence="1">CBS 757.83</strain>
    </source>
</reference>
<keyword evidence="2" id="KW-1185">Reference proteome</keyword>